<evidence type="ECO:0000259" key="11">
    <source>
        <dbReference type="Pfam" id="PF02096"/>
    </source>
</evidence>
<evidence type="ECO:0000313" key="12">
    <source>
        <dbReference type="EMBL" id="CAB4719137.1"/>
    </source>
</evidence>
<dbReference type="InterPro" id="IPR028055">
    <property type="entry name" value="YidC/Oxa/ALB_C"/>
</dbReference>
<dbReference type="GO" id="GO:0015031">
    <property type="term" value="P:protein transport"/>
    <property type="evidence" value="ECO:0007669"/>
    <property type="project" value="UniProtKB-KW"/>
</dbReference>
<accession>A0A6J7CB52</accession>
<evidence type="ECO:0000256" key="2">
    <source>
        <dbReference type="ARBA" id="ARBA00022448"/>
    </source>
</evidence>
<evidence type="ECO:0000256" key="1">
    <source>
        <dbReference type="ARBA" id="ARBA00004651"/>
    </source>
</evidence>
<feature type="domain" description="Membrane insertase YidC/Oxa/ALB C-terminal" evidence="11">
    <location>
        <begin position="19"/>
        <end position="236"/>
    </location>
</feature>
<dbReference type="AlphaFoldDB" id="A0A6J7CB52"/>
<dbReference type="GO" id="GO:0032977">
    <property type="term" value="F:membrane insertase activity"/>
    <property type="evidence" value="ECO:0007669"/>
    <property type="project" value="InterPro"/>
</dbReference>
<proteinExistence type="predicted"/>
<evidence type="ECO:0000313" key="13">
    <source>
        <dbReference type="EMBL" id="CAB4855462.1"/>
    </source>
</evidence>
<comment type="subcellular location">
    <subcellularLocation>
        <location evidence="1">Cell membrane</location>
        <topology evidence="1">Multi-pass membrane protein</topology>
    </subcellularLocation>
</comment>
<keyword evidence="6 10" id="KW-1133">Transmembrane helix</keyword>
<feature type="region of interest" description="Disordered" evidence="9">
    <location>
        <begin position="256"/>
        <end position="333"/>
    </location>
</feature>
<dbReference type="PANTHER" id="PTHR12428">
    <property type="entry name" value="OXA1"/>
    <property type="match status" value="1"/>
</dbReference>
<keyword evidence="2" id="KW-0813">Transport</keyword>
<feature type="transmembrane region" description="Helical" evidence="10">
    <location>
        <begin position="197"/>
        <end position="221"/>
    </location>
</feature>
<dbReference type="EMBL" id="CAFBLJ010000002">
    <property type="protein sequence ID" value="CAB4855462.1"/>
    <property type="molecule type" value="Genomic_DNA"/>
</dbReference>
<keyword evidence="4 10" id="KW-0812">Transmembrane</keyword>
<dbReference type="InterPro" id="IPR047196">
    <property type="entry name" value="YidC_ALB_C"/>
</dbReference>
<dbReference type="InterPro" id="IPR001708">
    <property type="entry name" value="YidC/ALB3/OXA1/COX18"/>
</dbReference>
<reference evidence="13" key="1">
    <citation type="submission" date="2020-05" db="EMBL/GenBank/DDBJ databases">
        <authorList>
            <person name="Chiriac C."/>
            <person name="Salcher M."/>
            <person name="Ghai R."/>
            <person name="Kavagutti S V."/>
        </authorList>
    </citation>
    <scope>NUCLEOTIDE SEQUENCE</scope>
</reference>
<evidence type="ECO:0000256" key="4">
    <source>
        <dbReference type="ARBA" id="ARBA00022692"/>
    </source>
</evidence>
<dbReference type="PANTHER" id="PTHR12428:SF65">
    <property type="entry name" value="CYTOCHROME C OXIDASE ASSEMBLY PROTEIN COX18, MITOCHONDRIAL"/>
    <property type="match status" value="1"/>
</dbReference>
<evidence type="ECO:0000313" key="14">
    <source>
        <dbReference type="EMBL" id="CAB4892516.1"/>
    </source>
</evidence>
<evidence type="ECO:0000256" key="3">
    <source>
        <dbReference type="ARBA" id="ARBA00022475"/>
    </source>
</evidence>
<organism evidence="13">
    <name type="scientific">freshwater metagenome</name>
    <dbReference type="NCBI Taxonomy" id="449393"/>
    <lineage>
        <taxon>unclassified sequences</taxon>
        <taxon>metagenomes</taxon>
        <taxon>ecological metagenomes</taxon>
    </lineage>
</organism>
<sequence length="333" mass="37177">MFQAAAWLISQFYNLTSDYVSAIALVAVVIMMLIFPLTLKSTKSMLEMQRVQPEMKRLQNQYRNDRQKLNEEMMKLYQEHKVNPLASCLPMVAQMPIFLIMFRVLRHLTLLGSDGTFNPGYISKTSKLYMSLDKSKEMLSVGLDLSLTPIKAIQASPGKGVVYALLVIVLMGLYFVQQRMIASRTVSPTMSASQQKIMQYLPVFFGLFQLFFPVALVVYYISQTIVRIAQQQYITRRFYRGEHSLGQQAQAASAKAREIAKQDGSGGGGIFGQMKQDLAKAKEQPKNVSKPSPTVSKRVTPPKGGATPAKGKPTPPNRPKPSGQSRHPKPPRG</sequence>
<name>A0A6J7CB52_9ZZZZ</name>
<dbReference type="CDD" id="cd20070">
    <property type="entry name" value="5TM_YidC_Alb3"/>
    <property type="match status" value="1"/>
</dbReference>
<evidence type="ECO:0000256" key="7">
    <source>
        <dbReference type="ARBA" id="ARBA00023136"/>
    </source>
</evidence>
<evidence type="ECO:0000256" key="10">
    <source>
        <dbReference type="SAM" id="Phobius"/>
    </source>
</evidence>
<dbReference type="NCBIfam" id="TIGR03592">
    <property type="entry name" value="yidC_oxa1_cterm"/>
    <property type="match status" value="1"/>
</dbReference>
<feature type="transmembrane region" description="Helical" evidence="10">
    <location>
        <begin position="20"/>
        <end position="39"/>
    </location>
</feature>
<evidence type="ECO:0000256" key="6">
    <source>
        <dbReference type="ARBA" id="ARBA00022989"/>
    </source>
</evidence>
<dbReference type="EMBL" id="CAFBMF010000019">
    <property type="protein sequence ID" value="CAB4892516.1"/>
    <property type="molecule type" value="Genomic_DNA"/>
</dbReference>
<keyword evidence="7 10" id="KW-0472">Membrane</keyword>
<evidence type="ECO:0000256" key="9">
    <source>
        <dbReference type="SAM" id="MobiDB-lite"/>
    </source>
</evidence>
<dbReference type="GO" id="GO:0051205">
    <property type="term" value="P:protein insertion into membrane"/>
    <property type="evidence" value="ECO:0007669"/>
    <property type="project" value="TreeGrafter"/>
</dbReference>
<protein>
    <submittedName>
        <fullName evidence="13">Unannotated protein</fullName>
    </submittedName>
</protein>
<keyword evidence="5" id="KW-0653">Protein transport</keyword>
<keyword evidence="3" id="KW-1003">Cell membrane</keyword>
<feature type="transmembrane region" description="Helical" evidence="10">
    <location>
        <begin position="160"/>
        <end position="176"/>
    </location>
</feature>
<dbReference type="EMBL" id="CAEZYH010000030">
    <property type="protein sequence ID" value="CAB4719137.1"/>
    <property type="molecule type" value="Genomic_DNA"/>
</dbReference>
<dbReference type="Pfam" id="PF02096">
    <property type="entry name" value="60KD_IMP"/>
    <property type="match status" value="1"/>
</dbReference>
<keyword evidence="8" id="KW-0143">Chaperone</keyword>
<dbReference type="GO" id="GO:0005886">
    <property type="term" value="C:plasma membrane"/>
    <property type="evidence" value="ECO:0007669"/>
    <property type="project" value="UniProtKB-SubCell"/>
</dbReference>
<evidence type="ECO:0000256" key="8">
    <source>
        <dbReference type="ARBA" id="ARBA00023186"/>
    </source>
</evidence>
<gene>
    <name evidence="12" type="ORF">UFOPK2658_00895</name>
    <name evidence="13" type="ORF">UFOPK3304_00070</name>
    <name evidence="14" type="ORF">UFOPK3494_00470</name>
</gene>
<evidence type="ECO:0000256" key="5">
    <source>
        <dbReference type="ARBA" id="ARBA00022927"/>
    </source>
</evidence>
<feature type="compositionally biased region" description="Polar residues" evidence="9">
    <location>
        <begin position="286"/>
        <end position="297"/>
    </location>
</feature>